<feature type="transmembrane region" description="Helical" evidence="1">
    <location>
        <begin position="25"/>
        <end position="46"/>
    </location>
</feature>
<dbReference type="PANTHER" id="PTHR38441">
    <property type="entry name" value="INTEGRAL MEMBRANE PROTEIN-RELATED"/>
    <property type="match status" value="1"/>
</dbReference>
<proteinExistence type="predicted"/>
<evidence type="ECO:0000313" key="3">
    <source>
        <dbReference type="Proteomes" id="UP000289546"/>
    </source>
</evidence>
<dbReference type="AlphaFoldDB" id="A0A4V1L1U3"/>
<name>A0A4V1L1U3_9BRAD</name>
<reference evidence="2 3" key="1">
    <citation type="submission" date="2015-04" db="EMBL/GenBank/DDBJ databases">
        <title>Comparative genomics of rhizobia nodulating Arachis hypogaea in China.</title>
        <authorList>
            <person name="Li Y."/>
        </authorList>
    </citation>
    <scope>NUCLEOTIDE SEQUENCE [LARGE SCALE GENOMIC DNA]</scope>
    <source>
        <strain evidence="2 3">CCBAU 51757</strain>
    </source>
</reference>
<dbReference type="EMBL" id="LBJQ01000082">
    <property type="protein sequence ID" value="RXH26304.1"/>
    <property type="molecule type" value="Genomic_DNA"/>
</dbReference>
<accession>A0A4V1L1U3</accession>
<dbReference type="Proteomes" id="UP000289546">
    <property type="component" value="Unassembled WGS sequence"/>
</dbReference>
<evidence type="ECO:0000256" key="1">
    <source>
        <dbReference type="SAM" id="Phobius"/>
    </source>
</evidence>
<comment type="caution">
    <text evidence="2">The sequence shown here is derived from an EMBL/GenBank/DDBJ whole genome shotgun (WGS) entry which is preliminary data.</text>
</comment>
<protein>
    <recommendedName>
        <fullName evidence="4">DUF485 domain-containing protein</fullName>
    </recommendedName>
</protein>
<organism evidence="2 3">
    <name type="scientific">Bradyrhizobium nanningense</name>
    <dbReference type="NCBI Taxonomy" id="1325118"/>
    <lineage>
        <taxon>Bacteria</taxon>
        <taxon>Pseudomonadati</taxon>
        <taxon>Pseudomonadota</taxon>
        <taxon>Alphaproteobacteria</taxon>
        <taxon>Hyphomicrobiales</taxon>
        <taxon>Nitrobacteraceae</taxon>
        <taxon>Bradyrhizobium</taxon>
    </lineage>
</organism>
<dbReference type="Pfam" id="PF04341">
    <property type="entry name" value="DUF485"/>
    <property type="match status" value="1"/>
</dbReference>
<keyword evidence="1" id="KW-0812">Transmembrane</keyword>
<evidence type="ECO:0008006" key="4">
    <source>
        <dbReference type="Google" id="ProtNLM"/>
    </source>
</evidence>
<keyword evidence="3" id="KW-1185">Reference proteome</keyword>
<feature type="transmembrane region" description="Helical" evidence="1">
    <location>
        <begin position="58"/>
        <end position="83"/>
    </location>
</feature>
<dbReference type="RefSeq" id="WP_128919713.1">
    <property type="nucleotide sequence ID" value="NZ_LBJC01000027.1"/>
</dbReference>
<keyword evidence="1" id="KW-0472">Membrane</keyword>
<keyword evidence="1" id="KW-1133">Transmembrane helix</keyword>
<dbReference type="InterPro" id="IPR007436">
    <property type="entry name" value="DUF485"/>
</dbReference>
<evidence type="ECO:0000313" key="2">
    <source>
        <dbReference type="EMBL" id="RXH26304.1"/>
    </source>
</evidence>
<sequence length="103" mass="11046">MVHTETSPEAAHASIRVLVGEKLRYLVPMTVMFMTCYIGLTILAAFDKGVVGTKIIGSVNLGFVLIAVNYLLSWGLAIAYGFIAQNKFDPLAARAAAASRKAE</sequence>
<gene>
    <name evidence="2" type="ORF">XH99_20395</name>
</gene>
<dbReference type="PANTHER" id="PTHR38441:SF1">
    <property type="entry name" value="MEMBRANE PROTEIN"/>
    <property type="match status" value="1"/>
</dbReference>
<dbReference type="OrthoDB" id="8236638at2"/>